<dbReference type="OrthoDB" id="9796962at2"/>
<feature type="signal peptide" evidence="1">
    <location>
        <begin position="1"/>
        <end position="20"/>
    </location>
</feature>
<dbReference type="SUPFAM" id="SSF110087">
    <property type="entry name" value="DR1885-like metal-binding protein"/>
    <property type="match status" value="1"/>
</dbReference>
<dbReference type="InterPro" id="IPR058248">
    <property type="entry name" value="Lxx211020-like"/>
</dbReference>
<dbReference type="InterPro" id="IPR007410">
    <property type="entry name" value="LpqE-like"/>
</dbReference>
<gene>
    <name evidence="2" type="ORF">EGC76_09910</name>
</gene>
<dbReference type="PANTHER" id="PTHR36302">
    <property type="entry name" value="BLR7088 PROTEIN"/>
    <property type="match status" value="1"/>
</dbReference>
<sequence length="141" mass="15417">MYWVKTSTLILAFIPLLATAAEVEISNAWLKESIPGSENGAGYFTISNTGTKAITVVGANTGASRAVEVHQHVLRDGMMRMRRVPELNIEAGQTIVFQPGGYHLMLFGVKNAFKPGDQVEFELHFSDGDSVSFDAEVKTIR</sequence>
<evidence type="ECO:0000313" key="3">
    <source>
        <dbReference type="Proteomes" id="UP000288789"/>
    </source>
</evidence>
<evidence type="ECO:0000256" key="1">
    <source>
        <dbReference type="SAM" id="SignalP"/>
    </source>
</evidence>
<dbReference type="Pfam" id="PF04314">
    <property type="entry name" value="PCuAC"/>
    <property type="match status" value="1"/>
</dbReference>
<dbReference type="AlphaFoldDB" id="A0A443YY26"/>
<organism evidence="2 3">
    <name type="scientific">Pseudidiomarina gelatinasegens</name>
    <dbReference type="NCBI Taxonomy" id="2487740"/>
    <lineage>
        <taxon>Bacteria</taxon>
        <taxon>Pseudomonadati</taxon>
        <taxon>Pseudomonadota</taxon>
        <taxon>Gammaproteobacteria</taxon>
        <taxon>Alteromonadales</taxon>
        <taxon>Idiomarinaceae</taxon>
        <taxon>Pseudidiomarina</taxon>
    </lineage>
</organism>
<accession>A0A443YY26</accession>
<dbReference type="EMBL" id="RSFE01000008">
    <property type="protein sequence ID" value="RWU08994.1"/>
    <property type="molecule type" value="Genomic_DNA"/>
</dbReference>
<comment type="caution">
    <text evidence="2">The sequence shown here is derived from an EMBL/GenBank/DDBJ whole genome shotgun (WGS) entry which is preliminary data.</text>
</comment>
<evidence type="ECO:0000313" key="2">
    <source>
        <dbReference type="EMBL" id="RWU08994.1"/>
    </source>
</evidence>
<dbReference type="InterPro" id="IPR036182">
    <property type="entry name" value="PCuAC_sf"/>
</dbReference>
<dbReference type="PANTHER" id="PTHR36302:SF1">
    <property type="entry name" value="COPPER CHAPERONE PCU(A)C"/>
    <property type="match status" value="1"/>
</dbReference>
<proteinExistence type="predicted"/>
<dbReference type="Gene3D" id="2.60.40.1890">
    <property type="entry name" value="PCu(A)C copper chaperone"/>
    <property type="match status" value="1"/>
</dbReference>
<keyword evidence="1" id="KW-0732">Signal</keyword>
<keyword evidence="3" id="KW-1185">Reference proteome</keyword>
<name>A0A443YY26_9GAMM</name>
<reference evidence="2 3" key="1">
    <citation type="submission" date="2018-12" db="EMBL/GenBank/DDBJ databases">
        <authorList>
            <person name="Li A."/>
            <person name="Zhang M."/>
            <person name="Zhu H."/>
        </authorList>
    </citation>
    <scope>NUCLEOTIDE SEQUENCE [LARGE SCALE GENOMIC DNA]</scope>
    <source>
        <strain evidence="2 3">R04H25</strain>
    </source>
</reference>
<feature type="chain" id="PRO_5019288424" evidence="1">
    <location>
        <begin position="21"/>
        <end position="141"/>
    </location>
</feature>
<dbReference type="Proteomes" id="UP000288789">
    <property type="component" value="Unassembled WGS sequence"/>
</dbReference>
<dbReference type="RefSeq" id="WP_128352845.1">
    <property type="nucleotide sequence ID" value="NZ_CAXBCQ010000041.1"/>
</dbReference>
<protein>
    <submittedName>
        <fullName evidence="2">Copper chaperone PCu(A)C</fullName>
    </submittedName>
</protein>